<dbReference type="PANTHER" id="PTHR43884">
    <property type="entry name" value="ACYL-COA DEHYDROGENASE"/>
    <property type="match status" value="1"/>
</dbReference>
<keyword evidence="4" id="KW-0274">FAD</keyword>
<evidence type="ECO:0000259" key="11">
    <source>
        <dbReference type="Pfam" id="PF02771"/>
    </source>
</evidence>
<dbReference type="InterPro" id="IPR037069">
    <property type="entry name" value="AcylCoA_DH/ox_N_sf"/>
</dbReference>
<dbReference type="PANTHER" id="PTHR43884:SF11">
    <property type="entry name" value="VERY LONG-CHAIN SPECIFIC ACYL-COA DEHYDROGENASE, MITOCHONDRIAL"/>
    <property type="match status" value="1"/>
</dbReference>
<accession>A0A914RKQ5</accession>
<dbReference type="EC" id="1.3.8.9" evidence="5"/>
<dbReference type="InterPro" id="IPR013786">
    <property type="entry name" value="AcylCoA_DH/ox_N"/>
</dbReference>
<dbReference type="GO" id="GO:0000062">
    <property type="term" value="F:fatty-acyl-CoA binding"/>
    <property type="evidence" value="ECO:0007669"/>
    <property type="project" value="TreeGrafter"/>
</dbReference>
<dbReference type="InterPro" id="IPR006091">
    <property type="entry name" value="Acyl-CoA_Oxase/DH_mid-dom"/>
</dbReference>
<dbReference type="WBParaSite" id="PEQ_0000708901-mRNA-1">
    <property type="protein sequence ID" value="PEQ_0000708901-mRNA-1"/>
    <property type="gene ID" value="PEQ_0000708901"/>
</dbReference>
<evidence type="ECO:0000256" key="3">
    <source>
        <dbReference type="ARBA" id="ARBA00022799"/>
    </source>
</evidence>
<comment type="function">
    <text evidence="7">Very long-chain specific acyl-CoA dehydrogenase is one of the acyl-CoA dehydrogenases that catalyze the first step of mitochondrial fatty acid beta-oxidation, an aerobic process breaking down fatty acids into acetyl-CoA and allowing the production of energy from fats. The first step of fatty acid beta-oxidation consists in the removal of one hydrogen from C-2 and C-3 of the straight-chain fatty acyl-CoA thioester, resulting in the formation of trans-2-enoyl-CoA. Among the different mitochondrial acyl-CoA dehydrogenases, very long-chain specific acyl-CoA dehydrogenase acts specifically on acyl-CoAs with saturated 12 to 24 carbons long primary chains.</text>
</comment>
<evidence type="ECO:0000256" key="5">
    <source>
        <dbReference type="ARBA" id="ARBA00039034"/>
    </source>
</evidence>
<sequence length="189" mass="20331">MLDEVMDSIGYKGILLYGTDEQKRKYLPDLAAGRRFAAFCLTEASSGSDANSIRSRAEKTADGKYYILNGGKLWISNAGFADLFTVFAQTPVQGEGGVTKDMVSAFIVERSHGGVTHGPPEKKMGIKGSNTAEINFENTKVPVENLLGSMNSKILRIVSFAEEGEGFKVAMNILNNGRFGIPAACGSHK</sequence>
<dbReference type="GO" id="GO:0050660">
    <property type="term" value="F:flavin adenine dinucleotide binding"/>
    <property type="evidence" value="ECO:0007669"/>
    <property type="project" value="InterPro"/>
</dbReference>
<dbReference type="InterPro" id="IPR046373">
    <property type="entry name" value="Acyl-CoA_Oxase/DH_mid-dom_sf"/>
</dbReference>
<evidence type="ECO:0000256" key="8">
    <source>
        <dbReference type="ARBA" id="ARBA00046812"/>
    </source>
</evidence>
<dbReference type="Proteomes" id="UP000887564">
    <property type="component" value="Unplaced"/>
</dbReference>
<evidence type="ECO:0000256" key="7">
    <source>
        <dbReference type="ARBA" id="ARBA00045422"/>
    </source>
</evidence>
<dbReference type="FunFam" id="2.40.110.10:FF:000006">
    <property type="entry name" value="very long-chain specific acyl-CoA dehydrogenase, mitochondrial"/>
    <property type="match status" value="1"/>
</dbReference>
<evidence type="ECO:0000256" key="6">
    <source>
        <dbReference type="ARBA" id="ARBA00040902"/>
    </source>
</evidence>
<keyword evidence="2" id="KW-0285">Flavoprotein</keyword>
<dbReference type="Gene3D" id="2.40.110.10">
    <property type="entry name" value="Butyryl-CoA Dehydrogenase, subunit A, domain 2"/>
    <property type="match status" value="1"/>
</dbReference>
<evidence type="ECO:0000313" key="12">
    <source>
        <dbReference type="Proteomes" id="UP000887564"/>
    </source>
</evidence>
<name>A0A914RKQ5_PAREQ</name>
<reference evidence="13" key="1">
    <citation type="submission" date="2022-11" db="UniProtKB">
        <authorList>
            <consortium name="WormBaseParasite"/>
        </authorList>
    </citation>
    <scope>IDENTIFICATION</scope>
</reference>
<comment type="cofactor">
    <cofactor evidence="1">
        <name>FAD</name>
        <dbReference type="ChEBI" id="CHEBI:57692"/>
    </cofactor>
</comment>
<dbReference type="GO" id="GO:0017099">
    <property type="term" value="F:very-long-chain fatty acyl-CoA dehydrogenase activity"/>
    <property type="evidence" value="ECO:0007669"/>
    <property type="project" value="UniProtKB-EC"/>
</dbReference>
<evidence type="ECO:0000256" key="2">
    <source>
        <dbReference type="ARBA" id="ARBA00022630"/>
    </source>
</evidence>
<dbReference type="Pfam" id="PF02771">
    <property type="entry name" value="Acyl-CoA_dh_N"/>
    <property type="match status" value="1"/>
</dbReference>
<proteinExistence type="predicted"/>
<keyword evidence="3" id="KW-0702">S-nitrosylation</keyword>
<keyword evidence="12" id="KW-1185">Reference proteome</keyword>
<dbReference type="SUPFAM" id="SSF56645">
    <property type="entry name" value="Acyl-CoA dehydrogenase NM domain-like"/>
    <property type="match status" value="1"/>
</dbReference>
<dbReference type="InterPro" id="IPR006089">
    <property type="entry name" value="Acyl-CoA_DH_CS"/>
</dbReference>
<evidence type="ECO:0000256" key="9">
    <source>
        <dbReference type="ARBA" id="ARBA00049050"/>
    </source>
</evidence>
<dbReference type="Gene3D" id="1.10.540.10">
    <property type="entry name" value="Acyl-CoA dehydrogenase/oxidase, N-terminal domain"/>
    <property type="match status" value="1"/>
</dbReference>
<dbReference type="PROSITE" id="PS00072">
    <property type="entry name" value="ACYL_COA_DH_1"/>
    <property type="match status" value="1"/>
</dbReference>
<organism evidence="12 13">
    <name type="scientific">Parascaris equorum</name>
    <name type="common">Equine roundworm</name>
    <dbReference type="NCBI Taxonomy" id="6256"/>
    <lineage>
        <taxon>Eukaryota</taxon>
        <taxon>Metazoa</taxon>
        <taxon>Ecdysozoa</taxon>
        <taxon>Nematoda</taxon>
        <taxon>Chromadorea</taxon>
        <taxon>Rhabditida</taxon>
        <taxon>Spirurina</taxon>
        <taxon>Ascaridomorpha</taxon>
        <taxon>Ascaridoidea</taxon>
        <taxon>Ascarididae</taxon>
        <taxon>Parascaris</taxon>
    </lineage>
</organism>
<dbReference type="InterPro" id="IPR009100">
    <property type="entry name" value="AcylCoA_DH/oxidase_NM_dom_sf"/>
</dbReference>
<evidence type="ECO:0000256" key="4">
    <source>
        <dbReference type="ARBA" id="ARBA00022827"/>
    </source>
</evidence>
<feature type="domain" description="Acyl-CoA oxidase/dehydrogenase middle" evidence="10">
    <location>
        <begin position="38"/>
        <end position="138"/>
    </location>
</feature>
<dbReference type="AlphaFoldDB" id="A0A914RKQ5"/>
<feature type="domain" description="Acyl-CoA dehydrogenase/oxidase N-terminal" evidence="11">
    <location>
        <begin position="6"/>
        <end position="33"/>
    </location>
</feature>
<comment type="subunit">
    <text evidence="8">Homodimer. Homodimerizes after import into the mitochondrion.</text>
</comment>
<dbReference type="Pfam" id="PF02770">
    <property type="entry name" value="Acyl-CoA_dh_M"/>
    <property type="match status" value="1"/>
</dbReference>
<comment type="catalytic activity">
    <reaction evidence="9">
        <text>a very-long-chain 2,3-saturated fatty acyl-CoA + oxidized [electron-transfer flavoprotein] + H(+) = a very-long-chain (2E)-enoyl-CoA + reduced [electron-transfer flavoprotein]</text>
        <dbReference type="Rhea" id="RHEA:19181"/>
        <dbReference type="Rhea" id="RHEA-COMP:10685"/>
        <dbReference type="Rhea" id="RHEA-COMP:10686"/>
        <dbReference type="ChEBI" id="CHEBI:15378"/>
        <dbReference type="ChEBI" id="CHEBI:57692"/>
        <dbReference type="ChEBI" id="CHEBI:58307"/>
        <dbReference type="ChEBI" id="CHEBI:83724"/>
        <dbReference type="ChEBI" id="CHEBI:83728"/>
        <dbReference type="EC" id="1.3.8.9"/>
    </reaction>
    <physiologicalReaction direction="left-to-right" evidence="9">
        <dbReference type="Rhea" id="RHEA:19182"/>
    </physiologicalReaction>
</comment>
<evidence type="ECO:0000259" key="10">
    <source>
        <dbReference type="Pfam" id="PF02770"/>
    </source>
</evidence>
<evidence type="ECO:0000313" key="13">
    <source>
        <dbReference type="WBParaSite" id="PEQ_0000708901-mRNA-1"/>
    </source>
</evidence>
<evidence type="ECO:0000256" key="1">
    <source>
        <dbReference type="ARBA" id="ARBA00001974"/>
    </source>
</evidence>
<protein>
    <recommendedName>
        <fullName evidence="6">Very long-chain specific acyl-CoA dehydrogenase, mitochondrial</fullName>
        <ecNumber evidence="5">1.3.8.9</ecNumber>
    </recommendedName>
</protein>